<feature type="compositionally biased region" description="Basic and acidic residues" evidence="2">
    <location>
        <begin position="76"/>
        <end position="93"/>
    </location>
</feature>
<dbReference type="GO" id="GO:0003735">
    <property type="term" value="F:structural constituent of ribosome"/>
    <property type="evidence" value="ECO:0007669"/>
    <property type="project" value="InterPro"/>
</dbReference>
<dbReference type="Proteomes" id="UP001417504">
    <property type="component" value="Unassembled WGS sequence"/>
</dbReference>
<dbReference type="AlphaFoldDB" id="A0AAP0HYH2"/>
<dbReference type="GO" id="GO:0003723">
    <property type="term" value="F:RNA binding"/>
    <property type="evidence" value="ECO:0007669"/>
    <property type="project" value="UniProtKB-KW"/>
</dbReference>
<dbReference type="PANTHER" id="PTHR48432">
    <property type="entry name" value="S5 DRBM DOMAIN-CONTAINING PROTEIN"/>
    <property type="match status" value="1"/>
</dbReference>
<evidence type="ECO:0000256" key="1">
    <source>
        <dbReference type="ARBA" id="ARBA00022884"/>
    </source>
</evidence>
<dbReference type="PANTHER" id="PTHR48432:SF1">
    <property type="entry name" value="S5 DRBM DOMAIN-CONTAINING PROTEIN"/>
    <property type="match status" value="1"/>
</dbReference>
<evidence type="ECO:0000256" key="2">
    <source>
        <dbReference type="SAM" id="MobiDB-lite"/>
    </source>
</evidence>
<reference evidence="3 4" key="1">
    <citation type="submission" date="2024-01" db="EMBL/GenBank/DDBJ databases">
        <title>Genome assemblies of Stephania.</title>
        <authorList>
            <person name="Yang L."/>
        </authorList>
    </citation>
    <scope>NUCLEOTIDE SEQUENCE [LARGE SCALE GENOMIC DNA]</scope>
    <source>
        <strain evidence="3">QJT</strain>
        <tissue evidence="3">Leaf</tissue>
    </source>
</reference>
<dbReference type="EMBL" id="JBBNAE010000008">
    <property type="protein sequence ID" value="KAK9102582.1"/>
    <property type="molecule type" value="Genomic_DNA"/>
</dbReference>
<dbReference type="GO" id="GO:0005840">
    <property type="term" value="C:ribosome"/>
    <property type="evidence" value="ECO:0007669"/>
    <property type="project" value="InterPro"/>
</dbReference>
<gene>
    <name evidence="3" type="ORF">Sjap_019836</name>
</gene>
<proteinExistence type="predicted"/>
<dbReference type="InterPro" id="IPR000851">
    <property type="entry name" value="Ribosomal_uS5"/>
</dbReference>
<protein>
    <submittedName>
        <fullName evidence="3">Uncharacterized protein</fullName>
    </submittedName>
</protein>
<dbReference type="GO" id="GO:0006412">
    <property type="term" value="P:translation"/>
    <property type="evidence" value="ECO:0007669"/>
    <property type="project" value="InterPro"/>
</dbReference>
<feature type="compositionally biased region" description="Acidic residues" evidence="2">
    <location>
        <begin position="94"/>
        <end position="105"/>
    </location>
</feature>
<feature type="region of interest" description="Disordered" evidence="2">
    <location>
        <begin position="76"/>
        <end position="108"/>
    </location>
</feature>
<organism evidence="3 4">
    <name type="scientific">Stephania japonica</name>
    <dbReference type="NCBI Taxonomy" id="461633"/>
    <lineage>
        <taxon>Eukaryota</taxon>
        <taxon>Viridiplantae</taxon>
        <taxon>Streptophyta</taxon>
        <taxon>Embryophyta</taxon>
        <taxon>Tracheophyta</taxon>
        <taxon>Spermatophyta</taxon>
        <taxon>Magnoliopsida</taxon>
        <taxon>Ranunculales</taxon>
        <taxon>Menispermaceae</taxon>
        <taxon>Menispermoideae</taxon>
        <taxon>Cissampelideae</taxon>
        <taxon>Stephania</taxon>
    </lineage>
</organism>
<name>A0AAP0HYH2_9MAGN</name>
<keyword evidence="1" id="KW-0694">RNA-binding</keyword>
<sequence>MTALITTKIRTTCSLLRLLATPPLLRNPNLNPNFNISSSFAHSPPLPHTQCRAPNPRHHFFSFSCGATEEILAKVERERQREREERRKAGIEIDDKDEEDEEDDIGVGPLIKKLEKEKLSPCPDLYLHEEPTNFESEDDERFAPDALKKWFEENDKKFKSVTPQVAPWGQNPTMSHKA</sequence>
<comment type="caution">
    <text evidence="3">The sequence shown here is derived from an EMBL/GenBank/DDBJ whole genome shotgun (WGS) entry which is preliminary data.</text>
</comment>
<evidence type="ECO:0000313" key="3">
    <source>
        <dbReference type="EMBL" id="KAK9102582.1"/>
    </source>
</evidence>
<accession>A0AAP0HYH2</accession>
<keyword evidence="4" id="KW-1185">Reference proteome</keyword>
<evidence type="ECO:0000313" key="4">
    <source>
        <dbReference type="Proteomes" id="UP001417504"/>
    </source>
</evidence>